<proteinExistence type="predicted"/>
<gene>
    <name evidence="3" type="ORF">EKL98_14705</name>
</gene>
<protein>
    <submittedName>
        <fullName evidence="3">Metallophosphoesterase</fullName>
    </submittedName>
</protein>
<keyword evidence="4" id="KW-1185">Reference proteome</keyword>
<feature type="domain" description="Calcineurin-like phosphoesterase" evidence="2">
    <location>
        <begin position="28"/>
        <end position="155"/>
    </location>
</feature>
<evidence type="ECO:0000256" key="1">
    <source>
        <dbReference type="SAM" id="SignalP"/>
    </source>
</evidence>
<dbReference type="InterPro" id="IPR029052">
    <property type="entry name" value="Metallo-depent_PP-like"/>
</dbReference>
<dbReference type="SUPFAM" id="SSF56300">
    <property type="entry name" value="Metallo-dependent phosphatases"/>
    <property type="match status" value="1"/>
</dbReference>
<comment type="caution">
    <text evidence="3">The sequence shown here is derived from an EMBL/GenBank/DDBJ whole genome shotgun (WGS) entry which is preliminary data.</text>
</comment>
<sequence>MSRIIIYLSFLLCLYSTVSKGQAPPEELKIAFLADVHFQDIYGTLQDSDYKGITNPKNGKHTLLRTMESQLHSTRIFNENYFAFFAVLDDIVQRGIKIVALPGDYSDDGQPLHIRGLRQILTDYTKKYGIQFFITTGNHDPAGPFAQESGKNDFLGNQGKRQPIFSKKGLYKPNSNDENTVVITQDIAKMGYLGITTELKDFGFSPKESDLFWTTPFCNYSLDNYTYTKATEASSLTNRTYSVTPGYSVPDVSYVVEPVPGLWLLAIDGNLYIPKKEAAENSKDSKEYSDAGLGYNKVLSHKKHLIKWIEKINVEAKKRGKTLIAFSHFPMVEFNDDASTEIEKLMGKGKWQLDRVPKEEVAETFADAGLRIHFGGHMHINDTGVRKTKKGNTLVNIQTPSLAAYIPAYKLLTVKENEIMEIETIPITEVPRFNELFDLYKIEYEFLKSQNTADLWNKDILETKNYLDFTDFHLKELVRLRFLPDDWPEEFKNFILEVSAEELLLLANIESTADYNTIINRKSNFKEAWKKAENKLKQQLKENQFNQSDFKWSGLELITDFYRIRSADELAIAEIGKERIKQYQFIIASYLDHQKGRKLNPENQTAKNTILFLTILNKFLNGAPSDHFFVDLKSGVIQK</sequence>
<feature type="chain" id="PRO_5018523268" evidence="1">
    <location>
        <begin position="24"/>
        <end position="639"/>
    </location>
</feature>
<evidence type="ECO:0000313" key="3">
    <source>
        <dbReference type="EMBL" id="RTZ01757.1"/>
    </source>
</evidence>
<reference evidence="3 4" key="1">
    <citation type="submission" date="2018-12" db="EMBL/GenBank/DDBJ databases">
        <title>Flavobacterium sp. nov., isolated from glacier ice.</title>
        <authorList>
            <person name="Liu Q."/>
            <person name="Xin Y.-H."/>
        </authorList>
    </citation>
    <scope>NUCLEOTIDE SEQUENCE [LARGE SCALE GENOMIC DNA]</scope>
    <source>
        <strain evidence="3 4">RB1N8</strain>
    </source>
</reference>
<feature type="signal peptide" evidence="1">
    <location>
        <begin position="1"/>
        <end position="23"/>
    </location>
</feature>
<dbReference type="AlphaFoldDB" id="A0A3S0NXG3"/>
<dbReference type="GO" id="GO:0016787">
    <property type="term" value="F:hydrolase activity"/>
    <property type="evidence" value="ECO:0007669"/>
    <property type="project" value="InterPro"/>
</dbReference>
<accession>A0A3S0NXG3</accession>
<organism evidence="3 4">
    <name type="scientific">Flavobacterium bomense</name>
    <dbReference type="NCBI Taxonomy" id="2497483"/>
    <lineage>
        <taxon>Bacteria</taxon>
        <taxon>Pseudomonadati</taxon>
        <taxon>Bacteroidota</taxon>
        <taxon>Flavobacteriia</taxon>
        <taxon>Flavobacteriales</taxon>
        <taxon>Flavobacteriaceae</taxon>
        <taxon>Flavobacterium</taxon>
    </lineage>
</organism>
<dbReference type="EMBL" id="RYDJ01000023">
    <property type="protein sequence ID" value="RTZ01757.1"/>
    <property type="molecule type" value="Genomic_DNA"/>
</dbReference>
<dbReference type="Proteomes" id="UP000280825">
    <property type="component" value="Unassembled WGS sequence"/>
</dbReference>
<dbReference type="InterPro" id="IPR004843">
    <property type="entry name" value="Calcineurin-like_PHP"/>
</dbReference>
<dbReference type="RefSeq" id="WP_126562999.1">
    <property type="nucleotide sequence ID" value="NZ_RYDJ01000023.1"/>
</dbReference>
<evidence type="ECO:0000313" key="4">
    <source>
        <dbReference type="Proteomes" id="UP000280825"/>
    </source>
</evidence>
<name>A0A3S0NXG3_9FLAO</name>
<dbReference type="Pfam" id="PF00149">
    <property type="entry name" value="Metallophos"/>
    <property type="match status" value="1"/>
</dbReference>
<dbReference type="Gene3D" id="3.60.21.10">
    <property type="match status" value="2"/>
</dbReference>
<keyword evidence="1" id="KW-0732">Signal</keyword>
<evidence type="ECO:0000259" key="2">
    <source>
        <dbReference type="Pfam" id="PF00149"/>
    </source>
</evidence>